<accession>A0A292II65</accession>
<dbReference type="PANTHER" id="PTHR46434:SF1">
    <property type="entry name" value="GENETIC INTERACTOR OF PROHIBITINS 3, MITOCHONDRIAL"/>
    <property type="match status" value="1"/>
</dbReference>
<dbReference type="InterPro" id="IPR050896">
    <property type="entry name" value="Mito_lipid_metab_GTPase"/>
</dbReference>
<dbReference type="RefSeq" id="WP_343251584.1">
    <property type="nucleotide sequence ID" value="NZ_HG937516.1"/>
</dbReference>
<evidence type="ECO:0000259" key="1">
    <source>
        <dbReference type="Pfam" id="PF01926"/>
    </source>
</evidence>
<sequence length="381" mass="44188">MKSDQLKKVKKKTNQNIKVKKKCLGCGIFLTSDANTAGYTPVLEKASLCQRCFQLKHYQKTTVDPEISRPNVQQTLKNFQFAKNALFYACDLTMLPYVVDEIKRLKNLTKVFYLIITKIDMMISTKNLQPKDERLFAYTACFQLDLTPEQIIFTSAKLNLNYVKLQNAIFAVSKQKLKICFVGLTNSGKSSLINWILDREKIGQQRLTTSPYLNTTQGFKQIKTRNFTLIDVPGTEHENSFQFLMNDDQLKKIVANKKNRPRTYQINDDQLFIAENLFWCEVIKNDDSCASVTFYLSHQLTLHRTSLKNKNRFENNPKTLFPISNLIFQDKYNQYLFNSKQKIFFIVLYGLGIVAFKGIKQVIWKLPEKIIGPHFVEGAKF</sequence>
<dbReference type="InterPro" id="IPR027417">
    <property type="entry name" value="P-loop_NTPase"/>
</dbReference>
<dbReference type="KEGG" id="mamp:MAMA39_01180"/>
<dbReference type="Pfam" id="PF01926">
    <property type="entry name" value="MMR_HSR1"/>
    <property type="match status" value="1"/>
</dbReference>
<name>A0A292II65_9MOLU</name>
<dbReference type="AlphaFoldDB" id="A0A292II65"/>
<gene>
    <name evidence="2" type="ORF">MAMA39_01180</name>
</gene>
<feature type="domain" description="G" evidence="1">
    <location>
        <begin position="178"/>
        <end position="247"/>
    </location>
</feature>
<evidence type="ECO:0000313" key="2">
    <source>
        <dbReference type="EMBL" id="CDN40242.1"/>
    </source>
</evidence>
<dbReference type="Gene3D" id="3.40.50.300">
    <property type="entry name" value="P-loop containing nucleotide triphosphate hydrolases"/>
    <property type="match status" value="1"/>
</dbReference>
<dbReference type="PANTHER" id="PTHR46434">
    <property type="entry name" value="GENETIC INTERACTOR OF PROHIBITINS 3, MITOCHONDRIAL"/>
    <property type="match status" value="1"/>
</dbReference>
<dbReference type="EMBL" id="HG937516">
    <property type="protein sequence ID" value="CDN40242.1"/>
    <property type="molecule type" value="Genomic_DNA"/>
</dbReference>
<organism evidence="2 3">
    <name type="scientific">Mycoplasma amphoriforme A39</name>
    <dbReference type="NCBI Taxonomy" id="572419"/>
    <lineage>
        <taxon>Bacteria</taxon>
        <taxon>Bacillati</taxon>
        <taxon>Mycoplasmatota</taxon>
        <taxon>Mollicutes</taxon>
        <taxon>Mycoplasmataceae</taxon>
        <taxon>Mycoplasma</taxon>
    </lineage>
</organism>
<dbReference type="SUPFAM" id="SSF52540">
    <property type="entry name" value="P-loop containing nucleoside triphosphate hydrolases"/>
    <property type="match status" value="1"/>
</dbReference>
<protein>
    <recommendedName>
        <fullName evidence="1">G domain-containing protein</fullName>
    </recommendedName>
</protein>
<dbReference type="GO" id="GO:0005525">
    <property type="term" value="F:GTP binding"/>
    <property type="evidence" value="ECO:0007669"/>
    <property type="project" value="InterPro"/>
</dbReference>
<dbReference type="InterPro" id="IPR006073">
    <property type="entry name" value="GTP-bd"/>
</dbReference>
<dbReference type="Proteomes" id="UP000261764">
    <property type="component" value="Chromosome I"/>
</dbReference>
<proteinExistence type="predicted"/>
<reference evidence="2 3" key="1">
    <citation type="journal article" date="2015" name="Clin. Infect. Dis.">
        <title>Genomic Investigations unmask Mycoplasma amphoriforme, a new respiratory pathogen.</title>
        <authorList>
            <person name="Gillespie S.H."/>
            <person name="Ling C.L."/>
            <person name="Oravcova K."/>
            <person name="Pinheiro M."/>
            <person name="Wells L."/>
            <person name="Bryant J.M."/>
            <person name="McHugh T.D."/>
            <person name="Bebear C."/>
            <person name="Webster D."/>
            <person name="Harris S.R."/>
            <person name="Seth-Smith H.M."/>
            <person name="Thomson N.R."/>
        </authorList>
    </citation>
    <scope>NUCLEOTIDE SEQUENCE [LARGE SCALE GENOMIC DNA]</scope>
    <source>
        <strain evidence="2 3">A39</strain>
    </source>
</reference>
<evidence type="ECO:0000313" key="3">
    <source>
        <dbReference type="Proteomes" id="UP000261764"/>
    </source>
</evidence>
<keyword evidence="3" id="KW-1185">Reference proteome</keyword>